<evidence type="ECO:0008006" key="3">
    <source>
        <dbReference type="Google" id="ProtNLM"/>
    </source>
</evidence>
<name>A0ABV4NPV8_9GAMM</name>
<dbReference type="RefSeq" id="WP_371843882.1">
    <property type="nucleotide sequence ID" value="NZ_JBGMEL010000011.1"/>
</dbReference>
<evidence type="ECO:0000313" key="2">
    <source>
        <dbReference type="Proteomes" id="UP001569414"/>
    </source>
</evidence>
<gene>
    <name evidence="1" type="ORF">ACCI51_12720</name>
</gene>
<organism evidence="1 2">
    <name type="scientific">Microbulbifer echini</name>
    <dbReference type="NCBI Taxonomy" id="1529067"/>
    <lineage>
        <taxon>Bacteria</taxon>
        <taxon>Pseudomonadati</taxon>
        <taxon>Pseudomonadota</taxon>
        <taxon>Gammaproteobacteria</taxon>
        <taxon>Cellvibrionales</taxon>
        <taxon>Microbulbiferaceae</taxon>
        <taxon>Microbulbifer</taxon>
    </lineage>
</organism>
<dbReference type="Proteomes" id="UP001569414">
    <property type="component" value="Unassembled WGS sequence"/>
</dbReference>
<dbReference type="EMBL" id="JBGMEL010000011">
    <property type="protein sequence ID" value="MFA0791413.1"/>
    <property type="molecule type" value="Genomic_DNA"/>
</dbReference>
<protein>
    <recommendedName>
        <fullName evidence="3">XRE family transcriptional regulator</fullName>
    </recommendedName>
</protein>
<dbReference type="Gene3D" id="1.10.260.40">
    <property type="entry name" value="lambda repressor-like DNA-binding domains"/>
    <property type="match status" value="1"/>
</dbReference>
<comment type="caution">
    <text evidence="1">The sequence shown here is derived from an EMBL/GenBank/DDBJ whole genome shotgun (WGS) entry which is preliminary data.</text>
</comment>
<evidence type="ECO:0000313" key="1">
    <source>
        <dbReference type="EMBL" id="MFA0791413.1"/>
    </source>
</evidence>
<proteinExistence type="predicted"/>
<accession>A0ABV4NPV8</accession>
<reference evidence="1 2" key="1">
    <citation type="submission" date="2024-08" db="EMBL/GenBank/DDBJ databases">
        <authorList>
            <person name="Ishaq N."/>
        </authorList>
    </citation>
    <scope>NUCLEOTIDE SEQUENCE [LARGE SCALE GENOMIC DNA]</scope>
    <source>
        <strain evidence="1 2">JCM 30400</strain>
    </source>
</reference>
<sequence>MLDQNIRQAFGKRLKELSKQRVGPKGGLANKLDIHYTHLNKYESGIHAPPLPLK</sequence>
<keyword evidence="2" id="KW-1185">Reference proteome</keyword>
<dbReference type="InterPro" id="IPR010982">
    <property type="entry name" value="Lambda_DNA-bd_dom_sf"/>
</dbReference>
<dbReference type="SUPFAM" id="SSF47413">
    <property type="entry name" value="lambda repressor-like DNA-binding domains"/>
    <property type="match status" value="1"/>
</dbReference>